<name>A0A6A6F815_9PEZI</name>
<keyword evidence="5" id="KW-1185">Reference proteome</keyword>
<feature type="region of interest" description="Disordered" evidence="1">
    <location>
        <begin position="495"/>
        <end position="569"/>
    </location>
</feature>
<feature type="transmembrane region" description="Helical" evidence="2">
    <location>
        <begin position="155"/>
        <end position="180"/>
    </location>
</feature>
<feature type="compositionally biased region" description="Low complexity" evidence="1">
    <location>
        <begin position="550"/>
        <end position="568"/>
    </location>
</feature>
<feature type="region of interest" description="Disordered" evidence="1">
    <location>
        <begin position="874"/>
        <end position="894"/>
    </location>
</feature>
<feature type="compositionally biased region" description="Polar residues" evidence="1">
    <location>
        <begin position="498"/>
        <end position="509"/>
    </location>
</feature>
<evidence type="ECO:0000256" key="2">
    <source>
        <dbReference type="SAM" id="Phobius"/>
    </source>
</evidence>
<protein>
    <submittedName>
        <fullName evidence="4">Uncharacterized protein</fullName>
    </submittedName>
</protein>
<feature type="compositionally biased region" description="Low complexity" evidence="1">
    <location>
        <begin position="602"/>
        <end position="621"/>
    </location>
</feature>
<feature type="chain" id="PRO_5025373046" evidence="3">
    <location>
        <begin position="23"/>
        <end position="915"/>
    </location>
</feature>
<gene>
    <name evidence="4" type="ORF">CERZMDRAFT_100093</name>
</gene>
<feature type="compositionally biased region" description="Basic and acidic residues" evidence="1">
    <location>
        <begin position="878"/>
        <end position="892"/>
    </location>
</feature>
<evidence type="ECO:0000256" key="1">
    <source>
        <dbReference type="SAM" id="MobiDB-lite"/>
    </source>
</evidence>
<accession>A0A6A6F815</accession>
<sequence length="915" mass="97832">MRSRPARDYSLLLALCASLTKAQQHGLLEERVPPPQQLEQRDFWSDLQGNHIDAIANAAQELVNQKFPEETPTKVNLQTVAWPSTYQIGGTTYTAAPTTSASATSSESSSITSSTSLSTTTSMTATSTSSSSTTPTPTQTKPHDKKNVNDGDRKVAIALGVIAISAAVAAALLVLLAAWYRKRKTGTYFKPARCPECSSSRAPSILFGVDRDSGAWRAEHTDHSHSWLSGARNFGSVRSGGANSLRANFPEMTGSAERLPIPVEAGKATTAHQEFAMLGDSCSSRGTGRLQKSRPTTREGFIELHQAPPGVSELSGDDLNTINELEGETSSQRPMTRRLSSFPFMFSSSVRGGSDVATSPDGMASRSNSGMTRSTATTLGPIASRSNSGMIRTTASELGTNESSVRRRLSSVTRLSLSPVVMANIAGSKTNIQSSSDGSGMTVPDAQCDQDYRPSEMDGESPTRRASRWRELQRSTFTVDDLKAEVEGFNALLVSGSEGDTTSVGSSPTDMDDAHRNSVLSPSSTGNWSEVRGASLDGAYTAPTDYSTRSPSNASQSAKSSSSSADGSPIGYVSALRPACRPQNIKTTEIILPPRPPQVFLSGSKPSSIGSVSPVSTTSTIRLPAPPTQSERDAILSKLRHQNTSPRPTPAESSPAWAPAGAYAMAPIWRKKRPMPLTPEFLAPSVNSPRIVSPLPLHGSGDFGRRSPVSALRSSFGDLSRATTLKASDSTAYPSSEALVSPDSVDSAKKPRPRALEPDRRPETLTAGNIARQASVDAADAEEDEPQNDDDTNNNNIPIEVSIDMEEDPDSHTLHTRHDQYFRRCSRLDPGSPYSYLHASPTASKFQSLAEEGADKPTHYPTSDEIQKFSFDDGEGEFANREDGDDGWKPSDVDLEDVLGDVSVDSDRGVRAFST</sequence>
<keyword evidence="2" id="KW-1133">Transmembrane helix</keyword>
<evidence type="ECO:0000313" key="5">
    <source>
        <dbReference type="Proteomes" id="UP000799539"/>
    </source>
</evidence>
<organism evidence="4 5">
    <name type="scientific">Cercospora zeae-maydis SCOH1-5</name>
    <dbReference type="NCBI Taxonomy" id="717836"/>
    <lineage>
        <taxon>Eukaryota</taxon>
        <taxon>Fungi</taxon>
        <taxon>Dikarya</taxon>
        <taxon>Ascomycota</taxon>
        <taxon>Pezizomycotina</taxon>
        <taxon>Dothideomycetes</taxon>
        <taxon>Dothideomycetidae</taxon>
        <taxon>Mycosphaerellales</taxon>
        <taxon>Mycosphaerellaceae</taxon>
        <taxon>Cercospora</taxon>
    </lineage>
</organism>
<feature type="compositionally biased region" description="Polar residues" evidence="1">
    <location>
        <begin position="725"/>
        <end position="734"/>
    </location>
</feature>
<feature type="compositionally biased region" description="Polar residues" evidence="1">
    <location>
        <begin position="365"/>
        <end position="389"/>
    </location>
</feature>
<proteinExistence type="predicted"/>
<feature type="compositionally biased region" description="Polar residues" evidence="1">
    <location>
        <begin position="428"/>
        <end position="439"/>
    </location>
</feature>
<evidence type="ECO:0000313" key="4">
    <source>
        <dbReference type="EMBL" id="KAF2209684.1"/>
    </source>
</evidence>
<feature type="region of interest" description="Disordered" evidence="1">
    <location>
        <begin position="588"/>
        <end position="631"/>
    </location>
</feature>
<keyword evidence="2" id="KW-0472">Membrane</keyword>
<feature type="region of interest" description="Disordered" evidence="1">
    <location>
        <begin position="96"/>
        <end position="149"/>
    </location>
</feature>
<feature type="compositionally biased region" description="Polar residues" evidence="1">
    <location>
        <begin position="518"/>
        <end position="528"/>
    </location>
</feature>
<evidence type="ECO:0000256" key="3">
    <source>
        <dbReference type="SAM" id="SignalP"/>
    </source>
</evidence>
<feature type="region of interest" description="Disordered" evidence="1">
    <location>
        <begin position="428"/>
        <end position="469"/>
    </location>
</feature>
<dbReference type="Proteomes" id="UP000799539">
    <property type="component" value="Unassembled WGS sequence"/>
</dbReference>
<reference evidence="4" key="1">
    <citation type="journal article" date="2020" name="Stud. Mycol.">
        <title>101 Dothideomycetes genomes: a test case for predicting lifestyles and emergence of pathogens.</title>
        <authorList>
            <person name="Haridas S."/>
            <person name="Albert R."/>
            <person name="Binder M."/>
            <person name="Bloem J."/>
            <person name="Labutti K."/>
            <person name="Salamov A."/>
            <person name="Andreopoulos B."/>
            <person name="Baker S."/>
            <person name="Barry K."/>
            <person name="Bills G."/>
            <person name="Bluhm B."/>
            <person name="Cannon C."/>
            <person name="Castanera R."/>
            <person name="Culley D."/>
            <person name="Daum C."/>
            <person name="Ezra D."/>
            <person name="Gonzalez J."/>
            <person name="Henrissat B."/>
            <person name="Kuo A."/>
            <person name="Liang C."/>
            <person name="Lipzen A."/>
            <person name="Lutzoni F."/>
            <person name="Magnuson J."/>
            <person name="Mondo S."/>
            <person name="Nolan M."/>
            <person name="Ohm R."/>
            <person name="Pangilinan J."/>
            <person name="Park H.-J."/>
            <person name="Ramirez L."/>
            <person name="Alfaro M."/>
            <person name="Sun H."/>
            <person name="Tritt A."/>
            <person name="Yoshinaga Y."/>
            <person name="Zwiers L.-H."/>
            <person name="Turgeon B."/>
            <person name="Goodwin S."/>
            <person name="Spatafora J."/>
            <person name="Crous P."/>
            <person name="Grigoriev I."/>
        </authorList>
    </citation>
    <scope>NUCLEOTIDE SEQUENCE</scope>
    <source>
        <strain evidence="4">SCOH1-5</strain>
    </source>
</reference>
<dbReference type="AlphaFoldDB" id="A0A6A6F815"/>
<feature type="compositionally biased region" description="Low complexity" evidence="1">
    <location>
        <begin position="96"/>
        <end position="140"/>
    </location>
</feature>
<feature type="compositionally biased region" description="Acidic residues" evidence="1">
    <location>
        <begin position="779"/>
        <end position="792"/>
    </location>
</feature>
<dbReference type="OrthoDB" id="3642429at2759"/>
<dbReference type="EMBL" id="ML992685">
    <property type="protein sequence ID" value="KAF2209684.1"/>
    <property type="molecule type" value="Genomic_DNA"/>
</dbReference>
<feature type="signal peptide" evidence="3">
    <location>
        <begin position="1"/>
        <end position="22"/>
    </location>
</feature>
<keyword evidence="3" id="KW-0732">Signal</keyword>
<feature type="region of interest" description="Disordered" evidence="1">
    <location>
        <begin position="351"/>
        <end position="389"/>
    </location>
</feature>
<keyword evidence="2" id="KW-0812">Transmembrane</keyword>
<feature type="region of interest" description="Disordered" evidence="1">
    <location>
        <begin position="725"/>
        <end position="797"/>
    </location>
</feature>
<feature type="compositionally biased region" description="Basic and acidic residues" evidence="1">
    <location>
        <begin position="746"/>
        <end position="763"/>
    </location>
</feature>